<evidence type="ECO:0000256" key="1">
    <source>
        <dbReference type="SAM" id="MobiDB-lite"/>
    </source>
</evidence>
<dbReference type="AlphaFoldDB" id="A0ABD2CSV4"/>
<comment type="caution">
    <text evidence="2">The sequence shown here is derived from an EMBL/GenBank/DDBJ whole genome shotgun (WGS) entry which is preliminary data.</text>
</comment>
<keyword evidence="3" id="KW-1185">Reference proteome</keyword>
<protein>
    <submittedName>
        <fullName evidence="2">Uncharacterized protein</fullName>
    </submittedName>
</protein>
<reference evidence="2 3" key="1">
    <citation type="journal article" date="2024" name="Ann. Entomol. Soc. Am.">
        <title>Genomic analyses of the southern and eastern yellowjacket wasps (Hymenoptera: Vespidae) reveal evolutionary signatures of social life.</title>
        <authorList>
            <person name="Catto M.A."/>
            <person name="Caine P.B."/>
            <person name="Orr S.E."/>
            <person name="Hunt B.G."/>
            <person name="Goodisman M.A.D."/>
        </authorList>
    </citation>
    <scope>NUCLEOTIDE SEQUENCE [LARGE SCALE GENOMIC DNA]</scope>
    <source>
        <strain evidence="2">232</strain>
        <tissue evidence="2">Head and thorax</tissue>
    </source>
</reference>
<evidence type="ECO:0000313" key="3">
    <source>
        <dbReference type="Proteomes" id="UP001607303"/>
    </source>
</evidence>
<dbReference type="EMBL" id="JAYRBN010000032">
    <property type="protein sequence ID" value="KAL2748213.1"/>
    <property type="molecule type" value="Genomic_DNA"/>
</dbReference>
<feature type="compositionally biased region" description="Low complexity" evidence="1">
    <location>
        <begin position="112"/>
        <end position="168"/>
    </location>
</feature>
<proteinExistence type="predicted"/>
<sequence>MIDGRAWRSTCQSRRDNWIFQKNVSLASREHFLGSGRALAEFEERRARERVIIITSHARIPPLVISILNLNRIVVVVPVGVGTATATATAAAAGGRNMPLVIVVVAVVSSNNSSSSRSSNNSSSSRSSNNSSSSRSSNNSSSSRNSSCTSRSSNSTDSGNNSSSSSSSTGGGNGSSFNRIVVLFERTLQKLPRWERYNVWLEYCQYQRKSDASNVRYSVMLVVDASNV</sequence>
<organism evidence="2 3">
    <name type="scientific">Vespula maculifrons</name>
    <name type="common">Eastern yellow jacket</name>
    <name type="synonym">Wasp</name>
    <dbReference type="NCBI Taxonomy" id="7453"/>
    <lineage>
        <taxon>Eukaryota</taxon>
        <taxon>Metazoa</taxon>
        <taxon>Ecdysozoa</taxon>
        <taxon>Arthropoda</taxon>
        <taxon>Hexapoda</taxon>
        <taxon>Insecta</taxon>
        <taxon>Pterygota</taxon>
        <taxon>Neoptera</taxon>
        <taxon>Endopterygota</taxon>
        <taxon>Hymenoptera</taxon>
        <taxon>Apocrita</taxon>
        <taxon>Aculeata</taxon>
        <taxon>Vespoidea</taxon>
        <taxon>Vespidae</taxon>
        <taxon>Vespinae</taxon>
        <taxon>Vespula</taxon>
    </lineage>
</organism>
<name>A0ABD2CSV4_VESMC</name>
<evidence type="ECO:0000313" key="2">
    <source>
        <dbReference type="EMBL" id="KAL2748213.1"/>
    </source>
</evidence>
<dbReference type="Proteomes" id="UP001607303">
    <property type="component" value="Unassembled WGS sequence"/>
</dbReference>
<gene>
    <name evidence="2" type="ORF">V1477_003498</name>
</gene>
<feature type="region of interest" description="Disordered" evidence="1">
    <location>
        <begin position="112"/>
        <end position="173"/>
    </location>
</feature>
<accession>A0ABD2CSV4</accession>